<dbReference type="InterPro" id="IPR036291">
    <property type="entry name" value="NAD(P)-bd_dom_sf"/>
</dbReference>
<dbReference type="GO" id="GO:0016491">
    <property type="term" value="F:oxidoreductase activity"/>
    <property type="evidence" value="ECO:0007669"/>
    <property type="project" value="UniProtKB-KW"/>
</dbReference>
<evidence type="ECO:0000313" key="4">
    <source>
        <dbReference type="Proteomes" id="UP000028863"/>
    </source>
</evidence>
<dbReference type="SUPFAM" id="SSF51735">
    <property type="entry name" value="NAD(P)-binding Rossmann-fold domains"/>
    <property type="match status" value="1"/>
</dbReference>
<reference evidence="3" key="2">
    <citation type="submission" date="2014-03" db="EMBL/GenBank/DDBJ databases">
        <authorList>
            <person name="Urmite Genomes"/>
        </authorList>
    </citation>
    <scope>NUCLEOTIDE SEQUENCE</scope>
    <source>
        <strain evidence="3">S1</strain>
    </source>
</reference>
<dbReference type="CDD" id="cd05233">
    <property type="entry name" value="SDR_c"/>
    <property type="match status" value="1"/>
</dbReference>
<dbReference type="FunFam" id="3.40.50.720:FF:000084">
    <property type="entry name" value="Short-chain dehydrogenase reductase"/>
    <property type="match status" value="1"/>
</dbReference>
<organism evidence="3 4">
    <name type="scientific">Oceanobacillus picturae</name>
    <dbReference type="NCBI Taxonomy" id="171693"/>
    <lineage>
        <taxon>Bacteria</taxon>
        <taxon>Bacillati</taxon>
        <taxon>Bacillota</taxon>
        <taxon>Bacilli</taxon>
        <taxon>Bacillales</taxon>
        <taxon>Bacillaceae</taxon>
        <taxon>Oceanobacillus</taxon>
    </lineage>
</organism>
<dbReference type="AlphaFoldDB" id="W9ABQ1"/>
<dbReference type="InterPro" id="IPR020904">
    <property type="entry name" value="Sc_DH/Rdtase_CS"/>
</dbReference>
<dbReference type="Pfam" id="PF13561">
    <property type="entry name" value="adh_short_C2"/>
    <property type="match status" value="1"/>
</dbReference>
<gene>
    <name evidence="3" type="primary">xecD</name>
    <name evidence="3" type="ORF">BN988_01409</name>
</gene>
<dbReference type="STRING" id="171693.BN988_01409"/>
<keyword evidence="4" id="KW-1185">Reference proteome</keyword>
<dbReference type="RefSeq" id="WP_036574428.1">
    <property type="nucleotide sequence ID" value="NZ_CABLBW010000001.1"/>
</dbReference>
<dbReference type="PRINTS" id="PR00080">
    <property type="entry name" value="SDRFAMILY"/>
</dbReference>
<dbReference type="InterPro" id="IPR002347">
    <property type="entry name" value="SDR_fam"/>
</dbReference>
<evidence type="ECO:0000256" key="1">
    <source>
        <dbReference type="ARBA" id="ARBA00006484"/>
    </source>
</evidence>
<dbReference type="Proteomes" id="UP000028863">
    <property type="component" value="Unassembled WGS sequence"/>
</dbReference>
<accession>W9ABQ1</accession>
<dbReference type="PANTHER" id="PTHR24321">
    <property type="entry name" value="DEHYDROGENASES, SHORT CHAIN"/>
    <property type="match status" value="1"/>
</dbReference>
<reference evidence="3" key="1">
    <citation type="submission" date="2014-03" db="EMBL/GenBank/DDBJ databases">
        <title>Draft genome sequencing of Oceanobacillus picturae strain S1 isolated from human gut.</title>
        <authorList>
            <person name="Croce O."/>
            <person name="Lagier J.C."/>
            <person name="Raoult D."/>
        </authorList>
    </citation>
    <scope>NUCLEOTIDE SEQUENCE [LARGE SCALE GENOMIC DNA]</scope>
    <source>
        <strain evidence="3">S1</strain>
    </source>
</reference>
<comment type="similarity">
    <text evidence="1">Belongs to the short-chain dehydrogenases/reductases (SDR) family.</text>
</comment>
<proteinExistence type="inferred from homology"/>
<dbReference type="PROSITE" id="PS00061">
    <property type="entry name" value="ADH_SHORT"/>
    <property type="match status" value="1"/>
</dbReference>
<evidence type="ECO:0000256" key="2">
    <source>
        <dbReference type="ARBA" id="ARBA00023002"/>
    </source>
</evidence>
<dbReference type="Gene3D" id="3.40.50.720">
    <property type="entry name" value="NAD(P)-binding Rossmann-like Domain"/>
    <property type="match status" value="1"/>
</dbReference>
<protein>
    <submittedName>
        <fullName evidence="3">2-(R)-hydroxypropyl-CoM dehydrogenase</fullName>
    </submittedName>
</protein>
<dbReference type="EMBL" id="CCAX010000001">
    <property type="protein sequence ID" value="CDO02928.1"/>
    <property type="molecule type" value="Genomic_DNA"/>
</dbReference>
<comment type="caution">
    <text evidence="3">The sequence shown here is derived from an EMBL/GenBank/DDBJ whole genome shotgun (WGS) entry which is preliminary data.</text>
</comment>
<dbReference type="eggNOG" id="COG1028">
    <property type="taxonomic scope" value="Bacteria"/>
</dbReference>
<evidence type="ECO:0000313" key="3">
    <source>
        <dbReference type="EMBL" id="CDO02928.1"/>
    </source>
</evidence>
<dbReference type="NCBIfam" id="NF005559">
    <property type="entry name" value="PRK07231.1"/>
    <property type="match status" value="1"/>
</dbReference>
<sequence>MTDLTNKVAIVTGGASGIGLATVGAFLAKGAKVVIADFNEEGGLAAEKELKQTYSDNVYFVKVDSGNEESVESMVAKTVEHFSRVDIIVNNAGIGIQKPTHEVTEEEYKRVISVNQDGVFYGAKYAIREMIKTGGGVVLSTSSILGSVGEPTSMAYAASKGAVNQITKSLALEYADQNIRVNAVAPGFIESGLVNKESLGDFYDGLVDKHPIGRLGNPEEVAHAFVFLAENDFVTGTTILVDGGYTAK</sequence>
<dbReference type="PRINTS" id="PR00081">
    <property type="entry name" value="GDHRDH"/>
</dbReference>
<dbReference type="PANTHER" id="PTHR24321:SF8">
    <property type="entry name" value="ESTRADIOL 17-BETA-DEHYDROGENASE 8-RELATED"/>
    <property type="match status" value="1"/>
</dbReference>
<keyword evidence="2" id="KW-0560">Oxidoreductase</keyword>
<name>W9ABQ1_9BACI</name>
<dbReference type="GO" id="GO:0008206">
    <property type="term" value="P:bile acid metabolic process"/>
    <property type="evidence" value="ECO:0007669"/>
    <property type="project" value="UniProtKB-ARBA"/>
</dbReference>